<dbReference type="Pfam" id="PF13561">
    <property type="entry name" value="adh_short_C2"/>
    <property type="match status" value="1"/>
</dbReference>
<evidence type="ECO:0000256" key="3">
    <source>
        <dbReference type="ARBA" id="ARBA00023002"/>
    </source>
</evidence>
<dbReference type="InterPro" id="IPR036291">
    <property type="entry name" value="NAD(P)-bd_dom_sf"/>
</dbReference>
<organism evidence="4 5">
    <name type="scientific">Exophiala viscosa</name>
    <dbReference type="NCBI Taxonomy" id="2486360"/>
    <lineage>
        <taxon>Eukaryota</taxon>
        <taxon>Fungi</taxon>
        <taxon>Dikarya</taxon>
        <taxon>Ascomycota</taxon>
        <taxon>Pezizomycotina</taxon>
        <taxon>Eurotiomycetes</taxon>
        <taxon>Chaetothyriomycetidae</taxon>
        <taxon>Chaetothyriales</taxon>
        <taxon>Herpotrichiellaceae</taxon>
        <taxon>Exophiala</taxon>
    </lineage>
</organism>
<dbReference type="SUPFAM" id="SSF51735">
    <property type="entry name" value="NAD(P)-binding Rossmann-fold domains"/>
    <property type="match status" value="1"/>
</dbReference>
<reference evidence="4" key="1">
    <citation type="journal article" date="2022" name="bioRxiv">
        <title>Deciphering the potential niche of two novel black yeast fungi from a biological soil crust based on their genomes, phenotypes, and melanin regulation.</title>
        <authorList>
            <consortium name="DOE Joint Genome Institute"/>
            <person name="Carr E.C."/>
            <person name="Barton Q."/>
            <person name="Grambo S."/>
            <person name="Sullivan M."/>
            <person name="Renfro C.M."/>
            <person name="Kuo A."/>
            <person name="Pangilinan J."/>
            <person name="Lipzen A."/>
            <person name="Keymanesh K."/>
            <person name="Savage E."/>
            <person name="Barry K."/>
            <person name="Grigoriev I.V."/>
            <person name="Riekhof W.R."/>
            <person name="Harris S.S."/>
        </authorList>
    </citation>
    <scope>NUCLEOTIDE SEQUENCE</scope>
    <source>
        <strain evidence="4">JF 03-4F</strain>
    </source>
</reference>
<keyword evidence="3" id="KW-0560">Oxidoreductase</keyword>
<evidence type="ECO:0000256" key="1">
    <source>
        <dbReference type="ARBA" id="ARBA00006484"/>
    </source>
</evidence>
<dbReference type="PANTHER" id="PTHR24321:SF12">
    <property type="entry name" value="SHORT-CHAIN DEHYDROGENASE_REDUCTASE FAMILY, PUTATIVE (AFU_ORTHOLOGUE AFUA_5G14340)-RELATED"/>
    <property type="match status" value="1"/>
</dbReference>
<dbReference type="InterPro" id="IPR002347">
    <property type="entry name" value="SDR_fam"/>
</dbReference>
<accession>A0AAN6DYL3</accession>
<sequence>MTIFGNQGVALITGAGGALGRGIALQFARDGVRRIAGLDLSQNGLAATAKAVESEVPEIEFLPVTVDISDERQIADAFRQVVDRFGRIDYAINNAAIASPFVTTGDAEVQDFDRVQNINLKGTWLCEREELRQMMKQEPLPPMGESSTGRVPVRGSIVVVASLLGLRAMPLDGLYTISKHGILGMVRTDGVDYATKGIRINAICPGFIDTPLVTPPIRKLLQPQIDKTPMGRMANPQEVADAAVYLASDRASYITGTVLSVDGGYNAQ</sequence>
<evidence type="ECO:0000313" key="4">
    <source>
        <dbReference type="EMBL" id="KAI1614611.1"/>
    </source>
</evidence>
<dbReference type="PRINTS" id="PR00080">
    <property type="entry name" value="SDRFAMILY"/>
</dbReference>
<dbReference type="FunFam" id="3.40.50.720:FF:000084">
    <property type="entry name" value="Short-chain dehydrogenase reductase"/>
    <property type="match status" value="1"/>
</dbReference>
<dbReference type="PANTHER" id="PTHR24321">
    <property type="entry name" value="DEHYDROGENASES, SHORT CHAIN"/>
    <property type="match status" value="1"/>
</dbReference>
<comment type="similarity">
    <text evidence="1">Belongs to the short-chain dehydrogenases/reductases (SDR) family.</text>
</comment>
<comment type="caution">
    <text evidence="4">The sequence shown here is derived from an EMBL/GenBank/DDBJ whole genome shotgun (WGS) entry which is preliminary data.</text>
</comment>
<dbReference type="GO" id="GO:0016491">
    <property type="term" value="F:oxidoreductase activity"/>
    <property type="evidence" value="ECO:0007669"/>
    <property type="project" value="UniProtKB-KW"/>
</dbReference>
<evidence type="ECO:0000313" key="5">
    <source>
        <dbReference type="Proteomes" id="UP001203852"/>
    </source>
</evidence>
<dbReference type="PRINTS" id="PR00081">
    <property type="entry name" value="GDHRDH"/>
</dbReference>
<dbReference type="Gene3D" id="3.40.50.720">
    <property type="entry name" value="NAD(P)-binding Rossmann-like Domain"/>
    <property type="match status" value="1"/>
</dbReference>
<proteinExistence type="inferred from homology"/>
<dbReference type="AlphaFoldDB" id="A0AAN6DYL3"/>
<keyword evidence="5" id="KW-1185">Reference proteome</keyword>
<evidence type="ECO:0008006" key="6">
    <source>
        <dbReference type="Google" id="ProtNLM"/>
    </source>
</evidence>
<dbReference type="Proteomes" id="UP001203852">
    <property type="component" value="Unassembled WGS sequence"/>
</dbReference>
<evidence type="ECO:0000256" key="2">
    <source>
        <dbReference type="ARBA" id="ARBA00022857"/>
    </source>
</evidence>
<protein>
    <recommendedName>
        <fullName evidence="6">Glucose 1-dehydrogenase</fullName>
    </recommendedName>
</protein>
<dbReference type="CDD" id="cd05233">
    <property type="entry name" value="SDR_c"/>
    <property type="match status" value="1"/>
</dbReference>
<dbReference type="EMBL" id="MU404353">
    <property type="protein sequence ID" value="KAI1614611.1"/>
    <property type="molecule type" value="Genomic_DNA"/>
</dbReference>
<gene>
    <name evidence="4" type="ORF">EDD36DRAFT_464443</name>
</gene>
<name>A0AAN6DYL3_9EURO</name>
<keyword evidence="2" id="KW-0521">NADP</keyword>